<reference evidence="1 2" key="1">
    <citation type="journal article" date="2019" name="Sci. Rep.">
        <title>Orb-weaving spider Araneus ventricosus genome elucidates the spidroin gene catalogue.</title>
        <authorList>
            <person name="Kono N."/>
            <person name="Nakamura H."/>
            <person name="Ohtoshi R."/>
            <person name="Moran D.A.P."/>
            <person name="Shinohara A."/>
            <person name="Yoshida Y."/>
            <person name="Fujiwara M."/>
            <person name="Mori M."/>
            <person name="Tomita M."/>
            <person name="Arakawa K."/>
        </authorList>
    </citation>
    <scope>NUCLEOTIDE SEQUENCE [LARGE SCALE GENOMIC DNA]</scope>
</reference>
<gene>
    <name evidence="1" type="ORF">AVEN_165020_1</name>
</gene>
<sequence length="178" mass="20544">MLQELLKFWELQQINAYLFSILSCFDEEFLKSSNRSPASSSSNGAKERLENLMFLLKNEVYGEERISFVMSGFGSTKFEDMKRPMQKNYNLETQRGKIPTLSKLRASTKVPEVNKTRCIFCNGKNASLFQCSKMTLEEKKIGMDKNCFFTCLLPSPSRRKCRKFLKCPVCSKIHATLM</sequence>
<comment type="caution">
    <text evidence="1">The sequence shown here is derived from an EMBL/GenBank/DDBJ whole genome shotgun (WGS) entry which is preliminary data.</text>
</comment>
<protein>
    <submittedName>
        <fullName evidence="1">Uncharacterized protein</fullName>
    </submittedName>
</protein>
<dbReference type="OrthoDB" id="5967017at2759"/>
<dbReference type="Proteomes" id="UP000499080">
    <property type="component" value="Unassembled WGS sequence"/>
</dbReference>
<dbReference type="PROSITE" id="PS51257">
    <property type="entry name" value="PROKAR_LIPOPROTEIN"/>
    <property type="match status" value="1"/>
</dbReference>
<dbReference type="EMBL" id="BGPR01001414">
    <property type="protein sequence ID" value="GBM53341.1"/>
    <property type="molecule type" value="Genomic_DNA"/>
</dbReference>
<proteinExistence type="predicted"/>
<evidence type="ECO:0000313" key="2">
    <source>
        <dbReference type="Proteomes" id="UP000499080"/>
    </source>
</evidence>
<keyword evidence="2" id="KW-1185">Reference proteome</keyword>
<organism evidence="1 2">
    <name type="scientific">Araneus ventricosus</name>
    <name type="common">Orbweaver spider</name>
    <name type="synonym">Epeira ventricosa</name>
    <dbReference type="NCBI Taxonomy" id="182803"/>
    <lineage>
        <taxon>Eukaryota</taxon>
        <taxon>Metazoa</taxon>
        <taxon>Ecdysozoa</taxon>
        <taxon>Arthropoda</taxon>
        <taxon>Chelicerata</taxon>
        <taxon>Arachnida</taxon>
        <taxon>Araneae</taxon>
        <taxon>Araneomorphae</taxon>
        <taxon>Entelegynae</taxon>
        <taxon>Araneoidea</taxon>
        <taxon>Araneidae</taxon>
        <taxon>Araneus</taxon>
    </lineage>
</organism>
<name>A0A4Y2GJ09_ARAVE</name>
<accession>A0A4Y2GJ09</accession>
<dbReference type="AlphaFoldDB" id="A0A4Y2GJ09"/>
<evidence type="ECO:0000313" key="1">
    <source>
        <dbReference type="EMBL" id="GBM53341.1"/>
    </source>
</evidence>